<protein>
    <submittedName>
        <fullName evidence="1">Uncharacterized protein</fullName>
    </submittedName>
</protein>
<evidence type="ECO:0000313" key="1">
    <source>
        <dbReference type="EMBL" id="KAJ3478210.1"/>
    </source>
</evidence>
<name>A0ACC1QJQ9_9HYPO</name>
<evidence type="ECO:0000313" key="2">
    <source>
        <dbReference type="Proteomes" id="UP001148737"/>
    </source>
</evidence>
<keyword evidence="2" id="KW-1185">Reference proteome</keyword>
<dbReference type="EMBL" id="JANAKD010001566">
    <property type="protein sequence ID" value="KAJ3478210.1"/>
    <property type="molecule type" value="Genomic_DNA"/>
</dbReference>
<sequence length="456" mass="48457">MSSESPSLQGALDAAIKSFIARNPKSKALHEEAIKTFPGGNTRTVLHTSPFPLCMKSGKNYQVVSEDGHTYVTALEVGRAVTNRRSYTDLTAEFTAGLYGHSNPDIVAALQHVIQNVGINVGATTAQEQLFARALCDRFGLERVRLTNSGTEANMHALAAAKLFTGKSKVVVFGGGYHGAVFGFKGGDVAPNNVDKADWIVAKYNDLDSAVKAIKSEGVAAVILEAMQGSGGCICGTNEFLTGVQNAAKEAGVIFIVDEVMTSRISGGGLSAVHGLKPDMKTFGKYLGGGMAFGAFGGREDIMAVYDPRAKGSVAHSGTFNNNTFVTHCGYAGLTKVYPPEAADAFTKTGDALLARLNDVTNGTKMCFTGTGSVATSHFVAHGPRDIQDALDVTEINELKDLLWFYLLENGFWVTRRGFYALVLGTPQSELDRFVTVVEGFCSKYAALLQIEATSS</sequence>
<dbReference type="Proteomes" id="UP001148737">
    <property type="component" value="Unassembled WGS sequence"/>
</dbReference>
<reference evidence="1" key="1">
    <citation type="submission" date="2022-07" db="EMBL/GenBank/DDBJ databases">
        <title>Genome Sequence of Lecanicillium saksenae.</title>
        <authorList>
            <person name="Buettner E."/>
        </authorList>
    </citation>
    <scope>NUCLEOTIDE SEQUENCE</scope>
    <source>
        <strain evidence="1">VT-O1</strain>
    </source>
</reference>
<comment type="caution">
    <text evidence="1">The sequence shown here is derived from an EMBL/GenBank/DDBJ whole genome shotgun (WGS) entry which is preliminary data.</text>
</comment>
<proteinExistence type="predicted"/>
<accession>A0ACC1QJQ9</accession>
<organism evidence="1 2">
    <name type="scientific">Lecanicillium saksenae</name>
    <dbReference type="NCBI Taxonomy" id="468837"/>
    <lineage>
        <taxon>Eukaryota</taxon>
        <taxon>Fungi</taxon>
        <taxon>Dikarya</taxon>
        <taxon>Ascomycota</taxon>
        <taxon>Pezizomycotina</taxon>
        <taxon>Sordariomycetes</taxon>
        <taxon>Hypocreomycetidae</taxon>
        <taxon>Hypocreales</taxon>
        <taxon>Cordycipitaceae</taxon>
        <taxon>Lecanicillium</taxon>
    </lineage>
</organism>
<gene>
    <name evidence="1" type="ORF">NLG97_g8638</name>
</gene>